<dbReference type="InterPro" id="IPR036770">
    <property type="entry name" value="Ankyrin_rpt-contain_sf"/>
</dbReference>
<keyword evidence="2" id="KW-1185">Reference proteome</keyword>
<dbReference type="Proteomes" id="UP000799444">
    <property type="component" value="Unassembled WGS sequence"/>
</dbReference>
<accession>A0A9P4UYR9</accession>
<dbReference type="OrthoDB" id="366390at2759"/>
<dbReference type="AlphaFoldDB" id="A0A9P4UYR9"/>
<evidence type="ECO:0000313" key="2">
    <source>
        <dbReference type="Proteomes" id="UP000799444"/>
    </source>
</evidence>
<evidence type="ECO:0000313" key="1">
    <source>
        <dbReference type="EMBL" id="KAF2729495.1"/>
    </source>
</evidence>
<comment type="caution">
    <text evidence="1">The sequence shown here is derived from an EMBL/GenBank/DDBJ whole genome shotgun (WGS) entry which is preliminary data.</text>
</comment>
<reference evidence="1" key="1">
    <citation type="journal article" date="2020" name="Stud. Mycol.">
        <title>101 Dothideomycetes genomes: a test case for predicting lifestyles and emergence of pathogens.</title>
        <authorList>
            <person name="Haridas S."/>
            <person name="Albert R."/>
            <person name="Binder M."/>
            <person name="Bloem J."/>
            <person name="Labutti K."/>
            <person name="Salamov A."/>
            <person name="Andreopoulos B."/>
            <person name="Baker S."/>
            <person name="Barry K."/>
            <person name="Bills G."/>
            <person name="Bluhm B."/>
            <person name="Cannon C."/>
            <person name="Castanera R."/>
            <person name="Culley D."/>
            <person name="Daum C."/>
            <person name="Ezra D."/>
            <person name="Gonzalez J."/>
            <person name="Henrissat B."/>
            <person name="Kuo A."/>
            <person name="Liang C."/>
            <person name="Lipzen A."/>
            <person name="Lutzoni F."/>
            <person name="Magnuson J."/>
            <person name="Mondo S."/>
            <person name="Nolan M."/>
            <person name="Ohm R."/>
            <person name="Pangilinan J."/>
            <person name="Park H.-J."/>
            <person name="Ramirez L."/>
            <person name="Alfaro M."/>
            <person name="Sun H."/>
            <person name="Tritt A."/>
            <person name="Yoshinaga Y."/>
            <person name="Zwiers L.-H."/>
            <person name="Turgeon B."/>
            <person name="Goodwin S."/>
            <person name="Spatafora J."/>
            <person name="Crous P."/>
            <person name="Grigoriev I."/>
        </authorList>
    </citation>
    <scope>NUCLEOTIDE SEQUENCE</scope>
    <source>
        <strain evidence="1">CBS 125425</strain>
    </source>
</reference>
<name>A0A9P4UYR9_9PLEO</name>
<dbReference type="SUPFAM" id="SSF48403">
    <property type="entry name" value="Ankyrin repeat"/>
    <property type="match status" value="1"/>
</dbReference>
<dbReference type="EMBL" id="ML996243">
    <property type="protein sequence ID" value="KAF2729495.1"/>
    <property type="molecule type" value="Genomic_DNA"/>
</dbReference>
<proteinExistence type="predicted"/>
<gene>
    <name evidence="1" type="ORF">EJ04DRAFT_527733</name>
</gene>
<sequence length="457" mass="51568">MKLLDMPSEVLDQVLDIYTRIAQPENVWEARAVCRSFRNIITRKKYDRSSLKFGKWSPKAARTQVRGIPDSHLRAFLYYSVTKAYTESYHTLAYIEKTADELLAATSADTSLAQKQAYMYDIIEILVAAKDRWDWNSKDILSGSFDIIVMAAAVGNLDFLVHEAPSLRSMTTAGWYKYGSGGCPLGAAAMTGKLHVLDYLLKTMPRPVIDVFLSDAVRSAILGRKVRAAKILVQYFHASQIAPAKKWVVEFDWIQIVPKSDSVALLHIVRPLSDRWLRDRFHGGLLGRACVSGSLKMVRYLCQEILDDTRISRKERIRQLTEVTWITVAFSSRRILETLIDFGADITDDHSLLLKATNNLPMLRMLIEYGCDLSSCTPRSLSKHFVCCCTADENLLGYYYLAKHGGARVSFYIGKDPGEKFLKGSERWKDIAHNIRSETPHVPGTAFYGSGLLNLGF</sequence>
<evidence type="ECO:0008006" key="3">
    <source>
        <dbReference type="Google" id="ProtNLM"/>
    </source>
</evidence>
<protein>
    <recommendedName>
        <fullName evidence="3">F-box domain-containing protein</fullName>
    </recommendedName>
</protein>
<dbReference type="Gene3D" id="1.25.40.20">
    <property type="entry name" value="Ankyrin repeat-containing domain"/>
    <property type="match status" value="1"/>
</dbReference>
<organism evidence="1 2">
    <name type="scientific">Polyplosphaeria fusca</name>
    <dbReference type="NCBI Taxonomy" id="682080"/>
    <lineage>
        <taxon>Eukaryota</taxon>
        <taxon>Fungi</taxon>
        <taxon>Dikarya</taxon>
        <taxon>Ascomycota</taxon>
        <taxon>Pezizomycotina</taxon>
        <taxon>Dothideomycetes</taxon>
        <taxon>Pleosporomycetidae</taxon>
        <taxon>Pleosporales</taxon>
        <taxon>Tetraplosphaeriaceae</taxon>
        <taxon>Polyplosphaeria</taxon>
    </lineage>
</organism>